<evidence type="ECO:0000313" key="2">
    <source>
        <dbReference type="Proteomes" id="UP000789860"/>
    </source>
</evidence>
<protein>
    <submittedName>
        <fullName evidence="1">8069_t:CDS:1</fullName>
    </submittedName>
</protein>
<comment type="caution">
    <text evidence="1">The sequence shown here is derived from an EMBL/GenBank/DDBJ whole genome shotgun (WGS) entry which is preliminary data.</text>
</comment>
<reference evidence="1" key="1">
    <citation type="submission" date="2021-06" db="EMBL/GenBank/DDBJ databases">
        <authorList>
            <person name="Kallberg Y."/>
            <person name="Tangrot J."/>
            <person name="Rosling A."/>
        </authorList>
    </citation>
    <scope>NUCLEOTIDE SEQUENCE</scope>
    <source>
        <strain evidence="1">AU212A</strain>
    </source>
</reference>
<dbReference type="EMBL" id="CAJVPM010000143">
    <property type="protein sequence ID" value="CAG8436749.1"/>
    <property type="molecule type" value="Genomic_DNA"/>
</dbReference>
<organism evidence="1 2">
    <name type="scientific">Scutellospora calospora</name>
    <dbReference type="NCBI Taxonomy" id="85575"/>
    <lineage>
        <taxon>Eukaryota</taxon>
        <taxon>Fungi</taxon>
        <taxon>Fungi incertae sedis</taxon>
        <taxon>Mucoromycota</taxon>
        <taxon>Glomeromycotina</taxon>
        <taxon>Glomeromycetes</taxon>
        <taxon>Diversisporales</taxon>
        <taxon>Gigasporaceae</taxon>
        <taxon>Scutellospora</taxon>
    </lineage>
</organism>
<proteinExistence type="predicted"/>
<sequence length="123" mass="14162">MSPPPYTKIRYNKCHIFYYQYLISKGICGTSSNPITPMNSLLLIPELDTIGSPRYPPAPDSLHIDKSSFSTDSTYQGSEGYNNERRGLVDILIQQLSKTTKIIISFWQLNELQVRLIRENKYE</sequence>
<keyword evidence="2" id="KW-1185">Reference proteome</keyword>
<name>A0ACA9JUM4_9GLOM</name>
<dbReference type="Proteomes" id="UP000789860">
    <property type="component" value="Unassembled WGS sequence"/>
</dbReference>
<accession>A0ACA9JUM4</accession>
<gene>
    <name evidence="1" type="ORF">SCALOS_LOCUS309</name>
</gene>
<evidence type="ECO:0000313" key="1">
    <source>
        <dbReference type="EMBL" id="CAG8436749.1"/>
    </source>
</evidence>